<dbReference type="PANTHER" id="PTHR30543:SF21">
    <property type="entry name" value="NAD(P)H-DEPENDENT FMN REDUCTASE LOT6"/>
    <property type="match status" value="1"/>
</dbReference>
<evidence type="ECO:0000313" key="2">
    <source>
        <dbReference type="EMBL" id="MDW5598835.1"/>
    </source>
</evidence>
<organism evidence="2 3">
    <name type="scientific">Conexibacter stalactiti</name>
    <dbReference type="NCBI Taxonomy" id="1940611"/>
    <lineage>
        <taxon>Bacteria</taxon>
        <taxon>Bacillati</taxon>
        <taxon>Actinomycetota</taxon>
        <taxon>Thermoleophilia</taxon>
        <taxon>Solirubrobacterales</taxon>
        <taxon>Conexibacteraceae</taxon>
        <taxon>Conexibacter</taxon>
    </lineage>
</organism>
<gene>
    <name evidence="2" type="ORF">R7226_31040</name>
</gene>
<dbReference type="EC" id="1.-.-.-" evidence="2"/>
<keyword evidence="2" id="KW-0560">Oxidoreductase</keyword>
<dbReference type="GO" id="GO:0016491">
    <property type="term" value="F:oxidoreductase activity"/>
    <property type="evidence" value="ECO:0007669"/>
    <property type="project" value="UniProtKB-KW"/>
</dbReference>
<evidence type="ECO:0000313" key="3">
    <source>
        <dbReference type="Proteomes" id="UP001284601"/>
    </source>
</evidence>
<dbReference type="Pfam" id="PF03358">
    <property type="entry name" value="FMN_red"/>
    <property type="match status" value="1"/>
</dbReference>
<dbReference type="InterPro" id="IPR005025">
    <property type="entry name" value="FMN_Rdtase-like_dom"/>
</dbReference>
<dbReference type="Proteomes" id="UP001284601">
    <property type="component" value="Unassembled WGS sequence"/>
</dbReference>
<dbReference type="InterPro" id="IPR050712">
    <property type="entry name" value="NAD(P)H-dep_reductase"/>
</dbReference>
<name>A0ABU4I2B3_9ACTN</name>
<dbReference type="Gene3D" id="3.40.50.360">
    <property type="match status" value="1"/>
</dbReference>
<evidence type="ECO:0000259" key="1">
    <source>
        <dbReference type="Pfam" id="PF03358"/>
    </source>
</evidence>
<sequence>MPRLMIVIASTRPGRVGLPVAEWFRDHAADHGGWELDVADLAEIALPLMDEPNHPRLQRYEHAHTIAWAERVAAADAFVIVMPEYNHSFTAPLKNALDYLHVEWQHKPVALVSYGGISAGLRAATAIKHVLVALRLTPIPDAVTIPFAARLIDEDGRFQPNELMEQSATAILDELARVQDALRPLREPAAEVA</sequence>
<proteinExistence type="predicted"/>
<keyword evidence="3" id="KW-1185">Reference proteome</keyword>
<dbReference type="RefSeq" id="WP_318601424.1">
    <property type="nucleotide sequence ID" value="NZ_JAWSTH010000193.1"/>
</dbReference>
<comment type="caution">
    <text evidence="2">The sequence shown here is derived from an EMBL/GenBank/DDBJ whole genome shotgun (WGS) entry which is preliminary data.</text>
</comment>
<dbReference type="EMBL" id="JAWSTH010000193">
    <property type="protein sequence ID" value="MDW5598835.1"/>
    <property type="molecule type" value="Genomic_DNA"/>
</dbReference>
<dbReference type="PANTHER" id="PTHR30543">
    <property type="entry name" value="CHROMATE REDUCTASE"/>
    <property type="match status" value="1"/>
</dbReference>
<reference evidence="3" key="1">
    <citation type="submission" date="2023-07" db="EMBL/GenBank/DDBJ databases">
        <title>Conexibacter stalactiti sp. nov., isolated from stalactites in a lava cave and emended description of the genus Conexibacter.</title>
        <authorList>
            <person name="Lee S.D."/>
        </authorList>
    </citation>
    <scope>NUCLEOTIDE SEQUENCE [LARGE SCALE GENOMIC DNA]</scope>
    <source>
        <strain evidence="3">KCTC 39840</strain>
    </source>
</reference>
<dbReference type="InterPro" id="IPR029039">
    <property type="entry name" value="Flavoprotein-like_sf"/>
</dbReference>
<feature type="domain" description="NADPH-dependent FMN reductase-like" evidence="1">
    <location>
        <begin position="3"/>
        <end position="148"/>
    </location>
</feature>
<accession>A0ABU4I2B3</accession>
<protein>
    <submittedName>
        <fullName evidence="2">NAD(P)H-dependent oxidoreductase</fullName>
        <ecNumber evidence="2">1.-.-.-</ecNumber>
    </submittedName>
</protein>
<dbReference type="SUPFAM" id="SSF52218">
    <property type="entry name" value="Flavoproteins"/>
    <property type="match status" value="1"/>
</dbReference>